<comment type="caution">
    <text evidence="3">The sequence shown here is derived from an EMBL/GenBank/DDBJ whole genome shotgun (WGS) entry which is preliminary data.</text>
</comment>
<feature type="transmembrane region" description="Helical" evidence="2">
    <location>
        <begin position="126"/>
        <end position="155"/>
    </location>
</feature>
<feature type="region of interest" description="Disordered" evidence="1">
    <location>
        <begin position="1"/>
        <end position="32"/>
    </location>
</feature>
<dbReference type="Proteomes" id="UP001291623">
    <property type="component" value="Unassembled WGS sequence"/>
</dbReference>
<sequence>MSENDNETLDNKHSMDIGNSSQEISTNTRDQVFSTSSLPSATTLLPLTPIESTFVDGISENGSYSEAQVDGSMAVDHQKLAATTNIEEELVPGEFSAIIQGLFTIFKSNAHFHYIRPHNKLNYKGLLHFVVAWIFGSILGKIFRLIPIVCLYLSYDPVQSDVWGIELGSNLQILSMEVKEK</sequence>
<keyword evidence="4" id="KW-1185">Reference proteome</keyword>
<feature type="compositionally biased region" description="Polar residues" evidence="1">
    <location>
        <begin position="17"/>
        <end position="32"/>
    </location>
</feature>
<organism evidence="3 4">
    <name type="scientific">Anisodus tanguticus</name>
    <dbReference type="NCBI Taxonomy" id="243964"/>
    <lineage>
        <taxon>Eukaryota</taxon>
        <taxon>Viridiplantae</taxon>
        <taxon>Streptophyta</taxon>
        <taxon>Embryophyta</taxon>
        <taxon>Tracheophyta</taxon>
        <taxon>Spermatophyta</taxon>
        <taxon>Magnoliopsida</taxon>
        <taxon>eudicotyledons</taxon>
        <taxon>Gunneridae</taxon>
        <taxon>Pentapetalae</taxon>
        <taxon>asterids</taxon>
        <taxon>lamiids</taxon>
        <taxon>Solanales</taxon>
        <taxon>Solanaceae</taxon>
        <taxon>Solanoideae</taxon>
        <taxon>Hyoscyameae</taxon>
        <taxon>Anisodus</taxon>
    </lineage>
</organism>
<dbReference type="EMBL" id="JAVYJV010000012">
    <property type="protein sequence ID" value="KAK4357122.1"/>
    <property type="molecule type" value="Genomic_DNA"/>
</dbReference>
<keyword evidence="2" id="KW-0472">Membrane</keyword>
<name>A0AAE1RU91_9SOLA</name>
<evidence type="ECO:0000256" key="1">
    <source>
        <dbReference type="SAM" id="MobiDB-lite"/>
    </source>
</evidence>
<evidence type="ECO:0000313" key="3">
    <source>
        <dbReference type="EMBL" id="KAK4357122.1"/>
    </source>
</evidence>
<keyword evidence="2" id="KW-0812">Transmembrane</keyword>
<proteinExistence type="predicted"/>
<reference evidence="3" key="1">
    <citation type="submission" date="2023-12" db="EMBL/GenBank/DDBJ databases">
        <title>Genome assembly of Anisodus tanguticus.</title>
        <authorList>
            <person name="Wang Y.-J."/>
        </authorList>
    </citation>
    <scope>NUCLEOTIDE SEQUENCE</scope>
    <source>
        <strain evidence="3">KB-2021</strain>
        <tissue evidence="3">Leaf</tissue>
    </source>
</reference>
<evidence type="ECO:0000256" key="2">
    <source>
        <dbReference type="SAM" id="Phobius"/>
    </source>
</evidence>
<evidence type="ECO:0000313" key="4">
    <source>
        <dbReference type="Proteomes" id="UP001291623"/>
    </source>
</evidence>
<gene>
    <name evidence="3" type="ORF">RND71_022732</name>
</gene>
<accession>A0AAE1RU91</accession>
<protein>
    <submittedName>
        <fullName evidence="3">Uncharacterized protein</fullName>
    </submittedName>
</protein>
<keyword evidence="2" id="KW-1133">Transmembrane helix</keyword>
<dbReference type="AlphaFoldDB" id="A0AAE1RU91"/>